<feature type="domain" description="Aminotransferase class V" evidence="4">
    <location>
        <begin position="55"/>
        <end position="349"/>
    </location>
</feature>
<dbReference type="InterPro" id="IPR015422">
    <property type="entry name" value="PyrdxlP-dep_Trfase_small"/>
</dbReference>
<dbReference type="PANTHER" id="PTHR14084:SF0">
    <property type="entry name" value="KYNURENINASE"/>
    <property type="match status" value="1"/>
</dbReference>
<dbReference type="RefSeq" id="WP_394824732.1">
    <property type="nucleotide sequence ID" value="NZ_CP089984.1"/>
</dbReference>
<dbReference type="SUPFAM" id="SSF53383">
    <property type="entry name" value="PLP-dependent transferases"/>
    <property type="match status" value="1"/>
</dbReference>
<keyword evidence="1" id="KW-0662">Pyridine nucleotide biosynthesis</keyword>
<keyword evidence="5" id="KW-0032">Aminotransferase</keyword>
<dbReference type="GO" id="GO:0008483">
    <property type="term" value="F:transaminase activity"/>
    <property type="evidence" value="ECO:0007669"/>
    <property type="project" value="UniProtKB-KW"/>
</dbReference>
<keyword evidence="5" id="KW-0808">Transferase</keyword>
<keyword evidence="6" id="KW-1185">Reference proteome</keyword>
<name>A0ABZ2LWJ0_9BACT</name>
<evidence type="ECO:0000256" key="2">
    <source>
        <dbReference type="ARBA" id="ARBA00022801"/>
    </source>
</evidence>
<dbReference type="InterPro" id="IPR015424">
    <property type="entry name" value="PyrdxlP-dep_Trfase"/>
</dbReference>
<sequence length="381" mass="41671">MIIDFVGGRREFPTLLERTYFASQCLGAFPRAMLEDVRAYERSLALRARVLSEWVARFEEMHTLGERLVEAPAGSIFLRDSATAAQASIAAAIEPEPGRKRVLVASGDFHSSRYLWHAQAKRGFEVVEVASNDEAHGESQPFLDAIDERVRVVALSLVSPRTGALLDARPIVDAAHRAGALVVLDVFQAVGIVPVRVEELGADVLVGGYYKWVGGGGTGLAFGYVAPALSAKLEPIYPGWLAHRDLLGFSERFEAAKAATKFQQGMPAMEPIYTSRAGIRWVLEAGIDRIRARSLALTERMIHRAVARGLSLRTPREPEKRGGMVCFRVPDADAERIMGALEQQGIDIDHRPGAGLRVGPHVCATEEECDRVVDALAEHRS</sequence>
<organism evidence="5 6">
    <name type="scientific">Pendulispora albinea</name>
    <dbReference type="NCBI Taxonomy" id="2741071"/>
    <lineage>
        <taxon>Bacteria</taxon>
        <taxon>Pseudomonadati</taxon>
        <taxon>Myxococcota</taxon>
        <taxon>Myxococcia</taxon>
        <taxon>Myxococcales</taxon>
        <taxon>Sorangiineae</taxon>
        <taxon>Pendulisporaceae</taxon>
        <taxon>Pendulispora</taxon>
    </lineage>
</organism>
<protein>
    <submittedName>
        <fullName evidence="5">Aminotransferase class V-fold PLP-dependent enzyme</fullName>
    </submittedName>
</protein>
<dbReference type="PANTHER" id="PTHR14084">
    <property type="entry name" value="KYNURENINASE"/>
    <property type="match status" value="1"/>
</dbReference>
<gene>
    <name evidence="5" type="ORF">LZC94_45725</name>
</gene>
<evidence type="ECO:0000259" key="4">
    <source>
        <dbReference type="Pfam" id="PF00266"/>
    </source>
</evidence>
<evidence type="ECO:0000256" key="1">
    <source>
        <dbReference type="ARBA" id="ARBA00022642"/>
    </source>
</evidence>
<keyword evidence="3" id="KW-0663">Pyridoxal phosphate</keyword>
<evidence type="ECO:0000313" key="6">
    <source>
        <dbReference type="Proteomes" id="UP001370348"/>
    </source>
</evidence>
<proteinExistence type="predicted"/>
<dbReference type="InterPro" id="IPR010111">
    <property type="entry name" value="Kynureninase"/>
</dbReference>
<dbReference type="Pfam" id="PF00266">
    <property type="entry name" value="Aminotran_5"/>
    <property type="match status" value="1"/>
</dbReference>
<keyword evidence="2" id="KW-0378">Hydrolase</keyword>
<dbReference type="InterPro" id="IPR000192">
    <property type="entry name" value="Aminotrans_V_dom"/>
</dbReference>
<reference evidence="5 6" key="1">
    <citation type="submission" date="2021-12" db="EMBL/GenBank/DDBJ databases">
        <title>Discovery of the Pendulisporaceae a myxobacterial family with distinct sporulation behavior and unique specialized metabolism.</title>
        <authorList>
            <person name="Garcia R."/>
            <person name="Popoff A."/>
            <person name="Bader C.D."/>
            <person name="Loehr J."/>
            <person name="Walesch S."/>
            <person name="Walt C."/>
            <person name="Boldt J."/>
            <person name="Bunk B."/>
            <person name="Haeckl F.J.F.P.J."/>
            <person name="Gunesch A.P."/>
            <person name="Birkelbach J."/>
            <person name="Nuebel U."/>
            <person name="Pietschmann T."/>
            <person name="Bach T."/>
            <person name="Mueller R."/>
        </authorList>
    </citation>
    <scope>NUCLEOTIDE SEQUENCE [LARGE SCALE GENOMIC DNA]</scope>
    <source>
        <strain evidence="5 6">MSr11954</strain>
    </source>
</reference>
<dbReference type="Proteomes" id="UP001370348">
    <property type="component" value="Chromosome"/>
</dbReference>
<evidence type="ECO:0000256" key="3">
    <source>
        <dbReference type="ARBA" id="ARBA00022898"/>
    </source>
</evidence>
<dbReference type="Gene3D" id="3.40.640.10">
    <property type="entry name" value="Type I PLP-dependent aspartate aminotransferase-like (Major domain)"/>
    <property type="match status" value="1"/>
</dbReference>
<dbReference type="EMBL" id="CP089984">
    <property type="protein sequence ID" value="WXB15107.1"/>
    <property type="molecule type" value="Genomic_DNA"/>
</dbReference>
<dbReference type="InterPro" id="IPR015421">
    <property type="entry name" value="PyrdxlP-dep_Trfase_major"/>
</dbReference>
<dbReference type="Gene3D" id="3.90.1150.10">
    <property type="entry name" value="Aspartate Aminotransferase, domain 1"/>
    <property type="match status" value="1"/>
</dbReference>
<accession>A0ABZ2LWJ0</accession>
<evidence type="ECO:0000313" key="5">
    <source>
        <dbReference type="EMBL" id="WXB15107.1"/>
    </source>
</evidence>